<feature type="transmembrane region" description="Helical" evidence="8">
    <location>
        <begin position="66"/>
        <end position="91"/>
    </location>
</feature>
<keyword evidence="4 8" id="KW-1003">Cell membrane</keyword>
<dbReference type="InterPro" id="IPR005672">
    <property type="entry name" value="Phosphate_PstA"/>
</dbReference>
<evidence type="ECO:0000256" key="4">
    <source>
        <dbReference type="ARBA" id="ARBA00022475"/>
    </source>
</evidence>
<feature type="transmembrane region" description="Helical" evidence="8">
    <location>
        <begin position="182"/>
        <end position="203"/>
    </location>
</feature>
<comment type="caution">
    <text evidence="10">The sequence shown here is derived from an EMBL/GenBank/DDBJ whole genome shotgun (WGS) entry which is preliminary data.</text>
</comment>
<dbReference type="InterPro" id="IPR035906">
    <property type="entry name" value="MetI-like_sf"/>
</dbReference>
<dbReference type="Pfam" id="PF00528">
    <property type="entry name" value="BPD_transp_1"/>
    <property type="match status" value="1"/>
</dbReference>
<accession>A0A0S8FV74</accession>
<dbReference type="GO" id="GO:0005886">
    <property type="term" value="C:plasma membrane"/>
    <property type="evidence" value="ECO:0007669"/>
    <property type="project" value="UniProtKB-SubCell"/>
</dbReference>
<dbReference type="NCBIfam" id="TIGR00974">
    <property type="entry name" value="3a0107s02c"/>
    <property type="match status" value="1"/>
</dbReference>
<dbReference type="GO" id="GO:0035435">
    <property type="term" value="P:phosphate ion transmembrane transport"/>
    <property type="evidence" value="ECO:0007669"/>
    <property type="project" value="InterPro"/>
</dbReference>
<dbReference type="Proteomes" id="UP000051373">
    <property type="component" value="Unassembled WGS sequence"/>
</dbReference>
<dbReference type="SUPFAM" id="SSF161098">
    <property type="entry name" value="MetI-like"/>
    <property type="match status" value="1"/>
</dbReference>
<name>A0A0S8FV74_UNCW3</name>
<dbReference type="InterPro" id="IPR000515">
    <property type="entry name" value="MetI-like"/>
</dbReference>
<evidence type="ECO:0000256" key="3">
    <source>
        <dbReference type="ARBA" id="ARBA00022448"/>
    </source>
</evidence>
<feature type="transmembrane region" description="Helical" evidence="8">
    <location>
        <begin position="12"/>
        <end position="37"/>
    </location>
</feature>
<evidence type="ECO:0000256" key="5">
    <source>
        <dbReference type="ARBA" id="ARBA00022692"/>
    </source>
</evidence>
<feature type="transmembrane region" description="Helical" evidence="8">
    <location>
        <begin position="250"/>
        <end position="272"/>
    </location>
</feature>
<comment type="similarity">
    <text evidence="2 8">Belongs to the binding-protein-dependent transport system permease family. CysTW subfamily.</text>
</comment>
<dbReference type="GO" id="GO:0005315">
    <property type="term" value="F:phosphate transmembrane transporter activity"/>
    <property type="evidence" value="ECO:0007669"/>
    <property type="project" value="InterPro"/>
</dbReference>
<evidence type="ECO:0000313" key="10">
    <source>
        <dbReference type="EMBL" id="KPK63812.1"/>
    </source>
</evidence>
<evidence type="ECO:0000256" key="2">
    <source>
        <dbReference type="ARBA" id="ARBA00007069"/>
    </source>
</evidence>
<sequence length="280" mass="30038">MTFRIGPRTSQVIAYITLLLMTAITVIVLLFIIVYILKNGLGQLTLEFLTDSTREMGKEGGILPSILGTLFIALFAILIATPLGVGSAVYLVEYTKGGPIRRIISFGADCLAGVPSIIFGLFGFIFFVISMNLGWSILSGGLTLAVMILPTIIRTSEEAIKAVPHTYREISYSLGGGKLDTILRVVLPSALPGILTGVILGVGRAVGETAAVIFTAGSSLGLPTSVFSSTRTLAVHFYILAREGISMPKAYGTAAVLIIIILVINFIAYRLMHRFIARYY</sequence>
<dbReference type="AlphaFoldDB" id="A0A0S8FV74"/>
<dbReference type="Gene3D" id="1.10.3720.10">
    <property type="entry name" value="MetI-like"/>
    <property type="match status" value="1"/>
</dbReference>
<keyword evidence="7 8" id="KW-0472">Membrane</keyword>
<dbReference type="PROSITE" id="PS50928">
    <property type="entry name" value="ABC_TM1"/>
    <property type="match status" value="1"/>
</dbReference>
<evidence type="ECO:0000259" key="9">
    <source>
        <dbReference type="PROSITE" id="PS50928"/>
    </source>
</evidence>
<feature type="transmembrane region" description="Helical" evidence="8">
    <location>
        <begin position="103"/>
        <end position="129"/>
    </location>
</feature>
<keyword evidence="5 8" id="KW-0812">Transmembrane</keyword>
<organism evidence="10 11">
    <name type="scientific">candidate division WOR_3 bacterium SM23_42</name>
    <dbReference type="NCBI Taxonomy" id="1703779"/>
    <lineage>
        <taxon>Bacteria</taxon>
        <taxon>Bacteria division WOR-3</taxon>
    </lineage>
</organism>
<feature type="transmembrane region" description="Helical" evidence="8">
    <location>
        <begin position="135"/>
        <end position="153"/>
    </location>
</feature>
<feature type="domain" description="ABC transmembrane type-1" evidence="9">
    <location>
        <begin position="66"/>
        <end position="268"/>
    </location>
</feature>
<dbReference type="CDD" id="cd06261">
    <property type="entry name" value="TM_PBP2"/>
    <property type="match status" value="1"/>
</dbReference>
<evidence type="ECO:0000256" key="6">
    <source>
        <dbReference type="ARBA" id="ARBA00022989"/>
    </source>
</evidence>
<protein>
    <recommendedName>
        <fullName evidence="8">Phosphate transport system permease protein PstA</fullName>
    </recommendedName>
</protein>
<dbReference type="STRING" id="1703779.AMJ83_04980"/>
<gene>
    <name evidence="10" type="ORF">AMJ83_04980</name>
</gene>
<reference evidence="10 11" key="1">
    <citation type="journal article" date="2015" name="Microbiome">
        <title>Genomic resolution of linkages in carbon, nitrogen, and sulfur cycling among widespread estuary sediment bacteria.</title>
        <authorList>
            <person name="Baker B.J."/>
            <person name="Lazar C.S."/>
            <person name="Teske A.P."/>
            <person name="Dick G.J."/>
        </authorList>
    </citation>
    <scope>NUCLEOTIDE SEQUENCE [LARGE SCALE GENOMIC DNA]</scope>
    <source>
        <strain evidence="10">SM23_42</strain>
    </source>
</reference>
<dbReference type="PANTHER" id="PTHR43470">
    <property type="entry name" value="PHOSPHATE TRANSPORT SYSTEM PERMEASE PROTEIN PSTA-RELATED"/>
    <property type="match status" value="1"/>
</dbReference>
<comment type="subcellular location">
    <subcellularLocation>
        <location evidence="1 8">Cell membrane</location>
        <topology evidence="1 8">Multi-pass membrane protein</topology>
    </subcellularLocation>
</comment>
<evidence type="ECO:0000256" key="7">
    <source>
        <dbReference type="ARBA" id="ARBA00023136"/>
    </source>
</evidence>
<proteinExistence type="inferred from homology"/>
<dbReference type="PANTHER" id="PTHR43470:SF3">
    <property type="entry name" value="PHOSPHATE TRANSPORT SYSTEM PERMEASE PROTEIN PSTA-RELATED"/>
    <property type="match status" value="1"/>
</dbReference>
<dbReference type="EMBL" id="LJUJ01000008">
    <property type="protein sequence ID" value="KPK63812.1"/>
    <property type="molecule type" value="Genomic_DNA"/>
</dbReference>
<evidence type="ECO:0000256" key="1">
    <source>
        <dbReference type="ARBA" id="ARBA00004651"/>
    </source>
</evidence>
<evidence type="ECO:0000256" key="8">
    <source>
        <dbReference type="RuleBase" id="RU363043"/>
    </source>
</evidence>
<keyword evidence="6 8" id="KW-1133">Transmembrane helix</keyword>
<dbReference type="PATRIC" id="fig|1703779.3.peg.1214"/>
<keyword evidence="3" id="KW-0813">Transport</keyword>
<evidence type="ECO:0000313" key="11">
    <source>
        <dbReference type="Proteomes" id="UP000051373"/>
    </source>
</evidence>